<dbReference type="HOGENOM" id="CLU_727726_0_0_1"/>
<dbReference type="AlphaFoldDB" id="A0A0D0C541"/>
<accession>A0A0D0C541</accession>
<evidence type="ECO:0000256" key="1">
    <source>
        <dbReference type="SAM" id="MobiDB-lite"/>
    </source>
</evidence>
<feature type="region of interest" description="Disordered" evidence="1">
    <location>
        <begin position="218"/>
        <end position="238"/>
    </location>
</feature>
<dbReference type="Proteomes" id="UP000053593">
    <property type="component" value="Unassembled WGS sequence"/>
</dbReference>
<dbReference type="OrthoDB" id="3058101at2759"/>
<evidence type="ECO:0000313" key="3">
    <source>
        <dbReference type="Proteomes" id="UP000053593"/>
    </source>
</evidence>
<name>A0A0D0C541_9AGAR</name>
<sequence>MDTFHAIKDSTTDAAVAKDYVDEILQIQRDKNAAKPRSIAQLPEDPEPDPDHVSAQEAANAALWATLEASLLPDTPAAPATSSNISSSALIKLLANSIKPSSGLSTALLTAAPHLASLSSPISVAIHVQKTWELRALIAEESNLEFLPSLLLILYPTLYSGSLSRIKKMEQIVEQYRKSEITVMDAFCAIKDSTTDAAVAKDYVDEILQIQRDKNAAKPRSIAQLPEDPETDPDHVSAQEAANAALWASLEASLLPDTPAAPATSSNISSSALIKLLANSIKPSSGLSTALLTAAPHLASLSSPISVAIHSFVDPLPHSLLRLIIKDQFVDFEKVHAAVTQPGLVHDDSKDFGSEYKLVRKESEIRHLPLTTEAQWFRVF</sequence>
<proteinExistence type="predicted"/>
<keyword evidence="3" id="KW-1185">Reference proteome</keyword>
<organism evidence="2 3">
    <name type="scientific">Collybiopsis luxurians FD-317 M1</name>
    <dbReference type="NCBI Taxonomy" id="944289"/>
    <lineage>
        <taxon>Eukaryota</taxon>
        <taxon>Fungi</taxon>
        <taxon>Dikarya</taxon>
        <taxon>Basidiomycota</taxon>
        <taxon>Agaricomycotina</taxon>
        <taxon>Agaricomycetes</taxon>
        <taxon>Agaricomycetidae</taxon>
        <taxon>Agaricales</taxon>
        <taxon>Marasmiineae</taxon>
        <taxon>Omphalotaceae</taxon>
        <taxon>Collybiopsis</taxon>
        <taxon>Collybiopsis luxurians</taxon>
    </lineage>
</organism>
<evidence type="ECO:0000313" key="2">
    <source>
        <dbReference type="EMBL" id="KIK49893.1"/>
    </source>
</evidence>
<reference evidence="2 3" key="1">
    <citation type="submission" date="2014-04" db="EMBL/GenBank/DDBJ databases">
        <title>Evolutionary Origins and Diversification of the Mycorrhizal Mutualists.</title>
        <authorList>
            <consortium name="DOE Joint Genome Institute"/>
            <consortium name="Mycorrhizal Genomics Consortium"/>
            <person name="Kohler A."/>
            <person name="Kuo A."/>
            <person name="Nagy L.G."/>
            <person name="Floudas D."/>
            <person name="Copeland A."/>
            <person name="Barry K.W."/>
            <person name="Cichocki N."/>
            <person name="Veneault-Fourrey C."/>
            <person name="LaButti K."/>
            <person name="Lindquist E.A."/>
            <person name="Lipzen A."/>
            <person name="Lundell T."/>
            <person name="Morin E."/>
            <person name="Murat C."/>
            <person name="Riley R."/>
            <person name="Ohm R."/>
            <person name="Sun H."/>
            <person name="Tunlid A."/>
            <person name="Henrissat B."/>
            <person name="Grigoriev I.V."/>
            <person name="Hibbett D.S."/>
            <person name="Martin F."/>
        </authorList>
    </citation>
    <scope>NUCLEOTIDE SEQUENCE [LARGE SCALE GENOMIC DNA]</scope>
    <source>
        <strain evidence="2 3">FD-317 M1</strain>
    </source>
</reference>
<dbReference type="EMBL" id="KN834963">
    <property type="protein sequence ID" value="KIK49893.1"/>
    <property type="molecule type" value="Genomic_DNA"/>
</dbReference>
<protein>
    <submittedName>
        <fullName evidence="2">Uncharacterized protein</fullName>
    </submittedName>
</protein>
<gene>
    <name evidence="2" type="ORF">GYMLUDRAFT_253463</name>
</gene>
<feature type="region of interest" description="Disordered" evidence="1">
    <location>
        <begin position="30"/>
        <end position="55"/>
    </location>
</feature>